<dbReference type="PRINTS" id="PR00448">
    <property type="entry name" value="NSFATTACHMNT"/>
</dbReference>
<keyword evidence="7" id="KW-1185">Reference proteome</keyword>
<comment type="caution">
    <text evidence="6">The sequence shown here is derived from an EMBL/GenBank/DDBJ whole genome shotgun (WGS) entry which is preliminary data.</text>
</comment>
<evidence type="ECO:0000256" key="1">
    <source>
        <dbReference type="ARBA" id="ARBA00010050"/>
    </source>
</evidence>
<dbReference type="GO" id="GO:0035494">
    <property type="term" value="P:SNARE complex disassembly"/>
    <property type="evidence" value="ECO:0007669"/>
    <property type="project" value="TreeGrafter"/>
</dbReference>
<dbReference type="GO" id="GO:0019905">
    <property type="term" value="F:syntaxin binding"/>
    <property type="evidence" value="ECO:0007669"/>
    <property type="project" value="TreeGrafter"/>
</dbReference>
<feature type="transmembrane region" description="Helical" evidence="5">
    <location>
        <begin position="814"/>
        <end position="838"/>
    </location>
</feature>
<accession>A0A812KN08</accession>
<feature type="transmembrane region" description="Helical" evidence="5">
    <location>
        <begin position="711"/>
        <end position="734"/>
    </location>
</feature>
<organism evidence="6 7">
    <name type="scientific">Symbiodinium pilosum</name>
    <name type="common">Dinoflagellate</name>
    <dbReference type="NCBI Taxonomy" id="2952"/>
    <lineage>
        <taxon>Eukaryota</taxon>
        <taxon>Sar</taxon>
        <taxon>Alveolata</taxon>
        <taxon>Dinophyceae</taxon>
        <taxon>Suessiales</taxon>
        <taxon>Symbiodiniaceae</taxon>
        <taxon>Symbiodinium</taxon>
    </lineage>
</organism>
<keyword evidence="2" id="KW-0813">Transport</keyword>
<feature type="transmembrane region" description="Helical" evidence="5">
    <location>
        <begin position="859"/>
        <end position="880"/>
    </location>
</feature>
<dbReference type="GO" id="GO:0005774">
    <property type="term" value="C:vacuolar membrane"/>
    <property type="evidence" value="ECO:0007669"/>
    <property type="project" value="TreeGrafter"/>
</dbReference>
<dbReference type="GO" id="GO:0005483">
    <property type="term" value="F:soluble NSF attachment protein activity"/>
    <property type="evidence" value="ECO:0007669"/>
    <property type="project" value="TreeGrafter"/>
</dbReference>
<feature type="transmembrane region" description="Helical" evidence="5">
    <location>
        <begin position="900"/>
        <end position="923"/>
    </location>
</feature>
<evidence type="ECO:0000256" key="3">
    <source>
        <dbReference type="ARBA" id="ARBA00022927"/>
    </source>
</evidence>
<dbReference type="Gene3D" id="1.25.40.10">
    <property type="entry name" value="Tetratricopeptide repeat domain"/>
    <property type="match status" value="1"/>
</dbReference>
<feature type="region of interest" description="Disordered" evidence="4">
    <location>
        <begin position="956"/>
        <end position="993"/>
    </location>
</feature>
<evidence type="ECO:0000256" key="4">
    <source>
        <dbReference type="SAM" id="MobiDB-lite"/>
    </source>
</evidence>
<evidence type="ECO:0000313" key="6">
    <source>
        <dbReference type="EMBL" id="CAE7229903.1"/>
    </source>
</evidence>
<feature type="non-terminal residue" evidence="6">
    <location>
        <position position="993"/>
    </location>
</feature>
<dbReference type="PANTHER" id="PTHR13768">
    <property type="entry name" value="SOLUBLE NSF ATTACHMENT PROTEIN SNAP"/>
    <property type="match status" value="1"/>
</dbReference>
<name>A0A812KN08_SYMPI</name>
<dbReference type="AlphaFoldDB" id="A0A812KN08"/>
<sequence>MDRVLQSGGRITVLSDNARYMRTLAKTVASLSSTGRASFASAPPKQLWVNGERPEHETVDGVDLYHGWPTASCGHAVKASSYFDTLWAKGKRVDRFFLVLQKLQRAGGDGHPAILWIRVLWEELACRNLFAIQHMALRLFLWLQHGLVKKAEQKMKGGGGLWGYISGGPKYDEAIEIYQQAANQYKMAKMWQEAGNCFVQCAFCAEKSGSTSDQANYLSEAGNVLKKVSTQLAVEQLEQAVSIYSAGGRFQQAGKLLLSVAELYEAERLQHKECKAFYKRAAEMFELADHSESNFSKCNLKYAEFAAKDGELEEAIRIFESEGLAKKLSESLFFNLDGEKLGNLIPSGSMTAAEGKDAIAGKWKIPGVAEPVDLKVSGSSIKSVQTPFGNQPLLGEMEEAQKMLGLHITLGGFPMKAWLKKEDGKTVLAFSNDGDVDAFVEKLGDFDAGSPVEQNLLEREPGHYFAQYPRLVISQRSELDAFNRHLPITAGKAVVALKSSAWTKVMQELSLVEGNQRRDFADIVWQIAERRGCNEFVVRYDCGHSLRAEVSAPLLPSTKDYGTHETDRSRYVQHCLHVLTRHPAETQVQITVPEGRCRHCQRGQRQTLVCGPVHTDLREPAAPGLVAKTLGRGPLDALTQAKRVELPMTAHAFLTTIGQVCRMPETANLHPLAGAQEAVLEMPWATKPMMPKEEIHQWTRKEIEDDVESMLLRYICCSAILLFVFCFESFYHMLTNLAPNQPDEDGTFKEVDYIGLEQLTPELVVLGNLTTLSSLELRVANCTWIMSTLTYAVHKALAPGDSDGPDALGSNARYFWSGILHPAWVGILLGCTPLLFVFEFMITMPRFVMLNVMFAGVRILILQPGRLLIGLASSLLLFLTRSLFSPPAILVTTVPTANPIFGAAFICISLAAITSPVPLLLLARDLWNTTANLTVVRRLRRAAAGNKALNKALERLPFGQSSRSRGTGRAGAAKQKDPKSSDRPNRSDSGKMQ</sequence>
<dbReference type="OrthoDB" id="774873at2759"/>
<dbReference type="Pfam" id="PF14938">
    <property type="entry name" value="SNAP"/>
    <property type="match status" value="1"/>
</dbReference>
<evidence type="ECO:0000256" key="2">
    <source>
        <dbReference type="ARBA" id="ARBA00022448"/>
    </source>
</evidence>
<dbReference type="SUPFAM" id="SSF48452">
    <property type="entry name" value="TPR-like"/>
    <property type="match status" value="1"/>
</dbReference>
<keyword evidence="5" id="KW-0812">Transmembrane</keyword>
<dbReference type="EMBL" id="CAJNIZ010004191">
    <property type="protein sequence ID" value="CAE7229903.1"/>
    <property type="molecule type" value="Genomic_DNA"/>
</dbReference>
<dbReference type="GO" id="GO:0031201">
    <property type="term" value="C:SNARE complex"/>
    <property type="evidence" value="ECO:0007669"/>
    <property type="project" value="TreeGrafter"/>
</dbReference>
<comment type="similarity">
    <text evidence="1">Belongs to the SNAP family.</text>
</comment>
<reference evidence="6" key="1">
    <citation type="submission" date="2021-02" db="EMBL/GenBank/DDBJ databases">
        <authorList>
            <person name="Dougan E. K."/>
            <person name="Rhodes N."/>
            <person name="Thang M."/>
            <person name="Chan C."/>
        </authorList>
    </citation>
    <scope>NUCLEOTIDE SEQUENCE</scope>
</reference>
<feature type="compositionally biased region" description="Basic and acidic residues" evidence="4">
    <location>
        <begin position="974"/>
        <end position="993"/>
    </location>
</feature>
<protein>
    <submittedName>
        <fullName evidence="6">AlphaSnap protein</fullName>
    </submittedName>
</protein>
<keyword evidence="3" id="KW-0653">Protein transport</keyword>
<dbReference type="PANTHER" id="PTHR13768:SF8">
    <property type="entry name" value="ALPHA-SOLUBLE NSF ATTACHMENT PROTEIN"/>
    <property type="match status" value="1"/>
</dbReference>
<keyword evidence="5" id="KW-1133">Transmembrane helix</keyword>
<dbReference type="InterPro" id="IPR000744">
    <property type="entry name" value="NSF_attach"/>
</dbReference>
<dbReference type="Proteomes" id="UP000649617">
    <property type="component" value="Unassembled WGS sequence"/>
</dbReference>
<proteinExistence type="inferred from homology"/>
<dbReference type="GO" id="GO:0006886">
    <property type="term" value="P:intracellular protein transport"/>
    <property type="evidence" value="ECO:0007669"/>
    <property type="project" value="InterPro"/>
</dbReference>
<evidence type="ECO:0000313" key="7">
    <source>
        <dbReference type="Proteomes" id="UP000649617"/>
    </source>
</evidence>
<dbReference type="InterPro" id="IPR011990">
    <property type="entry name" value="TPR-like_helical_dom_sf"/>
</dbReference>
<gene>
    <name evidence="6" type="primary">alphaSnap</name>
    <name evidence="6" type="ORF">SPIL2461_LOCUS3439</name>
</gene>
<keyword evidence="5" id="KW-0472">Membrane</keyword>
<evidence type="ECO:0000256" key="5">
    <source>
        <dbReference type="SAM" id="Phobius"/>
    </source>
</evidence>